<comment type="caution">
    <text evidence="1">The sequence shown here is derived from an EMBL/GenBank/DDBJ whole genome shotgun (WGS) entry which is preliminary data.</text>
</comment>
<gene>
    <name evidence="1" type="ORF">S01H1_80641</name>
</gene>
<accession>X0YKP0</accession>
<reference evidence="1" key="1">
    <citation type="journal article" date="2014" name="Front. Microbiol.">
        <title>High frequency of phylogenetically diverse reductive dehalogenase-homologous genes in deep subseafloor sedimentary metagenomes.</title>
        <authorList>
            <person name="Kawai M."/>
            <person name="Futagami T."/>
            <person name="Toyoda A."/>
            <person name="Takaki Y."/>
            <person name="Nishi S."/>
            <person name="Hori S."/>
            <person name="Arai W."/>
            <person name="Tsubouchi T."/>
            <person name="Morono Y."/>
            <person name="Uchiyama I."/>
            <person name="Ito T."/>
            <person name="Fujiyama A."/>
            <person name="Inagaki F."/>
            <person name="Takami H."/>
        </authorList>
    </citation>
    <scope>NUCLEOTIDE SEQUENCE</scope>
    <source>
        <strain evidence="1">Expedition CK06-06</strain>
    </source>
</reference>
<name>X0YKP0_9ZZZZ</name>
<dbReference type="AlphaFoldDB" id="X0YKP0"/>
<evidence type="ECO:0000313" key="1">
    <source>
        <dbReference type="EMBL" id="GAG49123.1"/>
    </source>
</evidence>
<sequence length="73" mass="7741">TAKKALGQVAIDVVRSSQQLHELKQSKGFGVLARAMRAEHPGVVFARAAAIGQTDPLTDLDSRLFVGSPPNSE</sequence>
<organism evidence="1">
    <name type="scientific">marine sediment metagenome</name>
    <dbReference type="NCBI Taxonomy" id="412755"/>
    <lineage>
        <taxon>unclassified sequences</taxon>
        <taxon>metagenomes</taxon>
        <taxon>ecological metagenomes</taxon>
    </lineage>
</organism>
<feature type="non-terminal residue" evidence="1">
    <location>
        <position position="1"/>
    </location>
</feature>
<protein>
    <submittedName>
        <fullName evidence="1">Uncharacterized protein</fullName>
    </submittedName>
</protein>
<dbReference type="EMBL" id="BARS01054479">
    <property type="protein sequence ID" value="GAG49123.1"/>
    <property type="molecule type" value="Genomic_DNA"/>
</dbReference>
<proteinExistence type="predicted"/>